<evidence type="ECO:0000313" key="3">
    <source>
        <dbReference type="EMBL" id="MEQ2235426.1"/>
    </source>
</evidence>
<reference evidence="3 4" key="1">
    <citation type="submission" date="2021-06" db="EMBL/GenBank/DDBJ databases">
        <authorList>
            <person name="Palmer J.M."/>
        </authorList>
    </citation>
    <scope>NUCLEOTIDE SEQUENCE [LARGE SCALE GENOMIC DNA]</scope>
    <source>
        <strain evidence="4">if_2019</strain>
        <tissue evidence="3">Muscle</tissue>
    </source>
</reference>
<evidence type="ECO:0000256" key="1">
    <source>
        <dbReference type="SAM" id="MobiDB-lite"/>
    </source>
</evidence>
<dbReference type="Proteomes" id="UP001482620">
    <property type="component" value="Unassembled WGS sequence"/>
</dbReference>
<sequence length="129" mass="14632">MIWLQHPVASQAYVCPWPAEHISASEAVEQEREREQGLGSKRMQISEPHHEGRSPSCRGNFSWHAWPMMNVFLDVGSVASKAIGSNAVPRCHNPVLYLHFEPNISAYYLIYVLHIVVFILCGLLNYSIN</sequence>
<keyword evidence="2" id="KW-0812">Transmembrane</keyword>
<proteinExistence type="predicted"/>
<accession>A0ABV0TRK0</accession>
<name>A0ABV0TRK0_9TELE</name>
<keyword evidence="2" id="KW-0472">Membrane</keyword>
<protein>
    <submittedName>
        <fullName evidence="3">Uncharacterized protein</fullName>
    </submittedName>
</protein>
<feature type="region of interest" description="Disordered" evidence="1">
    <location>
        <begin position="26"/>
        <end position="56"/>
    </location>
</feature>
<gene>
    <name evidence="3" type="ORF">ILYODFUR_002221</name>
</gene>
<organism evidence="3 4">
    <name type="scientific">Ilyodon furcidens</name>
    <name type="common">goldbreast splitfin</name>
    <dbReference type="NCBI Taxonomy" id="33524"/>
    <lineage>
        <taxon>Eukaryota</taxon>
        <taxon>Metazoa</taxon>
        <taxon>Chordata</taxon>
        <taxon>Craniata</taxon>
        <taxon>Vertebrata</taxon>
        <taxon>Euteleostomi</taxon>
        <taxon>Actinopterygii</taxon>
        <taxon>Neopterygii</taxon>
        <taxon>Teleostei</taxon>
        <taxon>Neoteleostei</taxon>
        <taxon>Acanthomorphata</taxon>
        <taxon>Ovalentaria</taxon>
        <taxon>Atherinomorphae</taxon>
        <taxon>Cyprinodontiformes</taxon>
        <taxon>Goodeidae</taxon>
        <taxon>Ilyodon</taxon>
    </lineage>
</organism>
<keyword evidence="2" id="KW-1133">Transmembrane helix</keyword>
<feature type="transmembrane region" description="Helical" evidence="2">
    <location>
        <begin position="106"/>
        <end position="126"/>
    </location>
</feature>
<evidence type="ECO:0000313" key="4">
    <source>
        <dbReference type="Proteomes" id="UP001482620"/>
    </source>
</evidence>
<comment type="caution">
    <text evidence="3">The sequence shown here is derived from an EMBL/GenBank/DDBJ whole genome shotgun (WGS) entry which is preliminary data.</text>
</comment>
<dbReference type="EMBL" id="JAHRIQ010046444">
    <property type="protein sequence ID" value="MEQ2235426.1"/>
    <property type="molecule type" value="Genomic_DNA"/>
</dbReference>
<evidence type="ECO:0000256" key="2">
    <source>
        <dbReference type="SAM" id="Phobius"/>
    </source>
</evidence>
<keyword evidence="4" id="KW-1185">Reference proteome</keyword>